<sequence length="292" mass="33984">MIYRDKIYGTFELTGVLEAIINTRVFQRLRRIHQGGAVFLLNPGINQTRYEHSIGVMLLIRKLGGTMESQIAGLIHDISHTAFSHLIDYVLENEREDYHETRYPEVLADPELAAVLRQYDFAPEQFLDLELYPLLEYPLPNLSCDRIDYTLRDLFQIGYLQPKDIDWFLAGLVVYNGRVVVRSKEYAKWFQQQYEYLVREYFEGEENELANRIMKTMVGDCLARGVLAVEDFHRDDLYVIEKMEASLGIELPAHMQAIRSDDSGIELIRHKKRVIDPEILVGDRVIRLSAIN</sequence>
<accession>A0A2D0N8H3</accession>
<dbReference type="GO" id="GO:0006203">
    <property type="term" value="P:dGTP catabolic process"/>
    <property type="evidence" value="ECO:0007669"/>
    <property type="project" value="TreeGrafter"/>
</dbReference>
<organism evidence="2 3">
    <name type="scientific">Flavilitoribacter nigricans (strain ATCC 23147 / DSM 23189 / NBRC 102662 / NCIMB 1420 / SS-2)</name>
    <name type="common">Lewinella nigricans</name>
    <dbReference type="NCBI Taxonomy" id="1122177"/>
    <lineage>
        <taxon>Bacteria</taxon>
        <taxon>Pseudomonadati</taxon>
        <taxon>Bacteroidota</taxon>
        <taxon>Saprospiria</taxon>
        <taxon>Saprospirales</taxon>
        <taxon>Lewinellaceae</taxon>
        <taxon>Flavilitoribacter</taxon>
    </lineage>
</organism>
<evidence type="ECO:0000259" key="1">
    <source>
        <dbReference type="SMART" id="SM00471"/>
    </source>
</evidence>
<proteinExistence type="predicted"/>
<dbReference type="PANTHER" id="PTHR11373:SF41">
    <property type="entry name" value="METAL-DEPENDENT PHOSPHOHYDROLASE"/>
    <property type="match status" value="1"/>
</dbReference>
<reference evidence="2 3" key="1">
    <citation type="submission" date="2017-10" db="EMBL/GenBank/DDBJ databases">
        <title>The draft genome sequence of Lewinella nigricans NBRC 102662.</title>
        <authorList>
            <person name="Wang K."/>
        </authorList>
    </citation>
    <scope>NUCLEOTIDE SEQUENCE [LARGE SCALE GENOMIC DNA]</scope>
    <source>
        <strain evidence="2 3">NBRC 102662</strain>
    </source>
</reference>
<dbReference type="CDD" id="cd00077">
    <property type="entry name" value="HDc"/>
    <property type="match status" value="1"/>
</dbReference>
<dbReference type="OrthoDB" id="9814017at2"/>
<dbReference type="AlphaFoldDB" id="A0A2D0N8H3"/>
<evidence type="ECO:0000313" key="3">
    <source>
        <dbReference type="Proteomes" id="UP000223913"/>
    </source>
</evidence>
<dbReference type="GO" id="GO:0008832">
    <property type="term" value="F:dGTPase activity"/>
    <property type="evidence" value="ECO:0007669"/>
    <property type="project" value="TreeGrafter"/>
</dbReference>
<keyword evidence="2" id="KW-0378">Hydrolase</keyword>
<feature type="domain" description="HD/PDEase" evidence="1">
    <location>
        <begin position="45"/>
        <end position="159"/>
    </location>
</feature>
<gene>
    <name evidence="2" type="ORF">CRP01_20095</name>
</gene>
<dbReference type="PANTHER" id="PTHR11373">
    <property type="entry name" value="DEOXYNUCLEOSIDE TRIPHOSPHATE TRIPHOSPHOHYDROLASE"/>
    <property type="match status" value="1"/>
</dbReference>
<dbReference type="EMBL" id="PDUD01000024">
    <property type="protein sequence ID" value="PHN04814.1"/>
    <property type="molecule type" value="Genomic_DNA"/>
</dbReference>
<dbReference type="Proteomes" id="UP000223913">
    <property type="component" value="Unassembled WGS sequence"/>
</dbReference>
<evidence type="ECO:0000313" key="2">
    <source>
        <dbReference type="EMBL" id="PHN04814.1"/>
    </source>
</evidence>
<dbReference type="Gene3D" id="1.10.3210.10">
    <property type="entry name" value="Hypothetical protein af1432"/>
    <property type="match status" value="1"/>
</dbReference>
<dbReference type="Pfam" id="PF01966">
    <property type="entry name" value="HD"/>
    <property type="match status" value="1"/>
</dbReference>
<name>A0A2D0N8H3_FLAN2</name>
<dbReference type="RefSeq" id="WP_099151873.1">
    <property type="nucleotide sequence ID" value="NZ_PDUD01000024.1"/>
</dbReference>
<protein>
    <submittedName>
        <fullName evidence="2">Phosphohydrolase</fullName>
    </submittedName>
</protein>
<keyword evidence="3" id="KW-1185">Reference proteome</keyword>
<dbReference type="InterPro" id="IPR006674">
    <property type="entry name" value="HD_domain"/>
</dbReference>
<dbReference type="SUPFAM" id="SSF109604">
    <property type="entry name" value="HD-domain/PDEase-like"/>
    <property type="match status" value="1"/>
</dbReference>
<dbReference type="InterPro" id="IPR050135">
    <property type="entry name" value="dGTPase-like"/>
</dbReference>
<dbReference type="InterPro" id="IPR003607">
    <property type="entry name" value="HD/PDEase_dom"/>
</dbReference>
<dbReference type="SMART" id="SM00471">
    <property type="entry name" value="HDc"/>
    <property type="match status" value="1"/>
</dbReference>
<comment type="caution">
    <text evidence="2">The sequence shown here is derived from an EMBL/GenBank/DDBJ whole genome shotgun (WGS) entry which is preliminary data.</text>
</comment>